<proteinExistence type="predicted"/>
<accession>A0A915L6T0</accession>
<evidence type="ECO:0000313" key="2">
    <source>
        <dbReference type="WBParaSite" id="nRc.2.0.1.t46825-RA"/>
    </source>
</evidence>
<name>A0A915L6T0_ROMCU</name>
<dbReference type="Proteomes" id="UP000887565">
    <property type="component" value="Unplaced"/>
</dbReference>
<sequence>MTGFKTTVFVNNGNLTQGRRKCQKMWQIFLSKFFPKSSHGNSEKAKPAVDYLESEEIPPVIITDENLQSKVEFDSSESENEEAAM</sequence>
<protein>
    <submittedName>
        <fullName evidence="2">Uncharacterized protein</fullName>
    </submittedName>
</protein>
<reference evidence="2" key="1">
    <citation type="submission" date="2022-11" db="UniProtKB">
        <authorList>
            <consortium name="WormBaseParasite"/>
        </authorList>
    </citation>
    <scope>IDENTIFICATION</scope>
</reference>
<keyword evidence="1" id="KW-1185">Reference proteome</keyword>
<evidence type="ECO:0000313" key="1">
    <source>
        <dbReference type="Proteomes" id="UP000887565"/>
    </source>
</evidence>
<organism evidence="1 2">
    <name type="scientific">Romanomermis culicivorax</name>
    <name type="common">Nematode worm</name>
    <dbReference type="NCBI Taxonomy" id="13658"/>
    <lineage>
        <taxon>Eukaryota</taxon>
        <taxon>Metazoa</taxon>
        <taxon>Ecdysozoa</taxon>
        <taxon>Nematoda</taxon>
        <taxon>Enoplea</taxon>
        <taxon>Dorylaimia</taxon>
        <taxon>Mermithida</taxon>
        <taxon>Mermithoidea</taxon>
        <taxon>Mermithidae</taxon>
        <taxon>Romanomermis</taxon>
    </lineage>
</organism>
<dbReference type="WBParaSite" id="nRc.2.0.1.t46825-RA">
    <property type="protein sequence ID" value="nRc.2.0.1.t46825-RA"/>
    <property type="gene ID" value="nRc.2.0.1.g46825"/>
</dbReference>
<dbReference type="AlphaFoldDB" id="A0A915L6T0"/>